<dbReference type="PANTHER" id="PTHR43270:SF8">
    <property type="entry name" value="DI- AND TRIPEPTIDASE DUG2-RELATED"/>
    <property type="match status" value="1"/>
</dbReference>
<organism evidence="5 6">
    <name type="scientific">OM182 bacterium</name>
    <dbReference type="NCBI Taxonomy" id="2510334"/>
    <lineage>
        <taxon>Bacteria</taxon>
        <taxon>Pseudomonadati</taxon>
        <taxon>Pseudomonadota</taxon>
        <taxon>Gammaproteobacteria</taxon>
        <taxon>OMG group</taxon>
        <taxon>OM182 clade</taxon>
    </lineage>
</organism>
<evidence type="ECO:0000256" key="1">
    <source>
        <dbReference type="ARBA" id="ARBA00022670"/>
    </source>
</evidence>
<proteinExistence type="predicted"/>
<dbReference type="Pfam" id="PF07687">
    <property type="entry name" value="M20_dimer"/>
    <property type="match status" value="1"/>
</dbReference>
<keyword evidence="1" id="KW-0645">Protease</keyword>
<sequence length="553" mass="60468">MPPAAAHAALLGPEFSLASEDQVISPTVTNPQGSISIMRAALALAFTLALFNLNQASTVQAQSPSILEIADSIHQYRSSREKQIIQDFAELLSFPNVATNLEDMQANAAHIRTLLEPRGFEVQTLRSGGAPYVYAEIMTPGAEETILIYAHFDGQPVQVENWTYPPFIPTLLDAPMQQGGQPIEIDSVDGAFDPEWRIYARSAGDDKMPVIAIIHMLDALRANNIELSVNVKLLLDGEEERGSPTLGQVIDDNPGLFDADLLLFCDGPMHQSRQAQLVFGVRGGRTLDITTYGANRPLHSGHYGNWAPNPIMTIAYLLTSMRDETGRILIDGYYDNVATLTESERAAIAAMPNIEEQLKDELAVNTPEGAGTRIEELVTLPAFNARGIVGGGVGSQGRNIILSSSTVSLNLRLVPNQQPERIRQIIEDHIRAEGFFIVYEDPTDEILRANAKVVKLDWRGGGSPGLRTSMDGPMAQRLIQIMQELAPELIQTPTMGGGLPLNAFANRMDTPIIVLPLANHDNNQHGENENLRLQNLWDAMAVYGVVLSQFGER</sequence>
<dbReference type="InterPro" id="IPR011650">
    <property type="entry name" value="Peptidase_M20_dimer"/>
</dbReference>
<dbReference type="GO" id="GO:0008233">
    <property type="term" value="F:peptidase activity"/>
    <property type="evidence" value="ECO:0007669"/>
    <property type="project" value="UniProtKB-KW"/>
</dbReference>
<dbReference type="InterPro" id="IPR002933">
    <property type="entry name" value="Peptidase_M20"/>
</dbReference>
<dbReference type="GO" id="GO:0006508">
    <property type="term" value="P:proteolysis"/>
    <property type="evidence" value="ECO:0007669"/>
    <property type="project" value="UniProtKB-KW"/>
</dbReference>
<dbReference type="InterPro" id="IPR051458">
    <property type="entry name" value="Cyt/Met_Dipeptidase"/>
</dbReference>
<dbReference type="SUPFAM" id="SSF53187">
    <property type="entry name" value="Zn-dependent exopeptidases"/>
    <property type="match status" value="1"/>
</dbReference>
<dbReference type="EMBL" id="SHAH01000078">
    <property type="protein sequence ID" value="RZO74877.1"/>
    <property type="molecule type" value="Genomic_DNA"/>
</dbReference>
<dbReference type="Pfam" id="PF01546">
    <property type="entry name" value="Peptidase_M20"/>
    <property type="match status" value="1"/>
</dbReference>
<evidence type="ECO:0000313" key="5">
    <source>
        <dbReference type="EMBL" id="RZO74877.1"/>
    </source>
</evidence>
<dbReference type="PANTHER" id="PTHR43270">
    <property type="entry name" value="BETA-ALA-HIS DIPEPTIDASE"/>
    <property type="match status" value="1"/>
</dbReference>
<dbReference type="Gene3D" id="3.40.630.10">
    <property type="entry name" value="Zn peptidases"/>
    <property type="match status" value="1"/>
</dbReference>
<evidence type="ECO:0000256" key="2">
    <source>
        <dbReference type="ARBA" id="ARBA00022723"/>
    </source>
</evidence>
<protein>
    <submittedName>
        <fullName evidence="5">M20/M25/M40 family metallo-hydrolase</fullName>
    </submittedName>
</protein>
<keyword evidence="3 5" id="KW-0378">Hydrolase</keyword>
<feature type="domain" description="Peptidase M20 dimerisation" evidence="4">
    <location>
        <begin position="280"/>
        <end position="433"/>
    </location>
</feature>
<evidence type="ECO:0000313" key="6">
    <source>
        <dbReference type="Proteomes" id="UP000320404"/>
    </source>
</evidence>
<name>A0A520RXI1_9GAMM</name>
<dbReference type="AlphaFoldDB" id="A0A520RXI1"/>
<dbReference type="GO" id="GO:0046872">
    <property type="term" value="F:metal ion binding"/>
    <property type="evidence" value="ECO:0007669"/>
    <property type="project" value="UniProtKB-KW"/>
</dbReference>
<gene>
    <name evidence="5" type="ORF">EVA69_05135</name>
</gene>
<comment type="caution">
    <text evidence="5">The sequence shown here is derived from an EMBL/GenBank/DDBJ whole genome shotgun (WGS) entry which is preliminary data.</text>
</comment>
<reference evidence="5 6" key="1">
    <citation type="submission" date="2019-02" db="EMBL/GenBank/DDBJ databases">
        <title>Prokaryotic population dynamics and viral predation in marine succession experiment using metagenomics: the confinement effect.</title>
        <authorList>
            <person name="Haro-Moreno J.M."/>
            <person name="Rodriguez-Valera F."/>
            <person name="Lopez-Perez M."/>
        </authorList>
    </citation>
    <scope>NUCLEOTIDE SEQUENCE [LARGE SCALE GENOMIC DNA]</scope>
    <source>
        <strain evidence="5">MED-G158</strain>
    </source>
</reference>
<dbReference type="Gene3D" id="3.30.70.360">
    <property type="match status" value="1"/>
</dbReference>
<evidence type="ECO:0000259" key="4">
    <source>
        <dbReference type="Pfam" id="PF07687"/>
    </source>
</evidence>
<keyword evidence="2" id="KW-0479">Metal-binding</keyword>
<evidence type="ECO:0000256" key="3">
    <source>
        <dbReference type="ARBA" id="ARBA00022801"/>
    </source>
</evidence>
<dbReference type="Proteomes" id="UP000320404">
    <property type="component" value="Unassembled WGS sequence"/>
</dbReference>
<accession>A0A520RXI1</accession>